<name>A0AAV7JH39_9METZ</name>
<accession>A0AAV7JH39</accession>
<gene>
    <name evidence="1" type="ORF">LOD99_11932</name>
</gene>
<organism evidence="1 2">
    <name type="scientific">Oopsacas minuta</name>
    <dbReference type="NCBI Taxonomy" id="111878"/>
    <lineage>
        <taxon>Eukaryota</taxon>
        <taxon>Metazoa</taxon>
        <taxon>Porifera</taxon>
        <taxon>Hexactinellida</taxon>
        <taxon>Hexasterophora</taxon>
        <taxon>Lyssacinosida</taxon>
        <taxon>Leucopsacidae</taxon>
        <taxon>Oopsacas</taxon>
    </lineage>
</organism>
<reference evidence="1 2" key="1">
    <citation type="journal article" date="2023" name="BMC Biol.">
        <title>The compact genome of the sponge Oopsacas minuta (Hexactinellida) is lacking key metazoan core genes.</title>
        <authorList>
            <person name="Santini S."/>
            <person name="Schenkelaars Q."/>
            <person name="Jourda C."/>
            <person name="Duchesne M."/>
            <person name="Belahbib H."/>
            <person name="Rocher C."/>
            <person name="Selva M."/>
            <person name="Riesgo A."/>
            <person name="Vervoort M."/>
            <person name="Leys S.P."/>
            <person name="Kodjabachian L."/>
            <person name="Le Bivic A."/>
            <person name="Borchiellini C."/>
            <person name="Claverie J.M."/>
            <person name="Renard E."/>
        </authorList>
    </citation>
    <scope>NUCLEOTIDE SEQUENCE [LARGE SCALE GENOMIC DNA]</scope>
    <source>
        <strain evidence="1">SPO-2</strain>
    </source>
</reference>
<dbReference type="PANTHER" id="PTHR46068">
    <property type="entry name" value="PROTEIN CBG27172"/>
    <property type="match status" value="1"/>
</dbReference>
<evidence type="ECO:0000313" key="2">
    <source>
        <dbReference type="Proteomes" id="UP001165289"/>
    </source>
</evidence>
<dbReference type="InterPro" id="IPR036397">
    <property type="entry name" value="RNaseH_sf"/>
</dbReference>
<protein>
    <recommendedName>
        <fullName evidence="3">Transposase</fullName>
    </recommendedName>
</protein>
<dbReference type="Proteomes" id="UP001165289">
    <property type="component" value="Unassembled WGS sequence"/>
</dbReference>
<evidence type="ECO:0008006" key="3">
    <source>
        <dbReference type="Google" id="ProtNLM"/>
    </source>
</evidence>
<dbReference type="EMBL" id="JAKMXF010000332">
    <property type="protein sequence ID" value="KAI6648123.1"/>
    <property type="molecule type" value="Genomic_DNA"/>
</dbReference>
<keyword evidence="2" id="KW-1185">Reference proteome</keyword>
<sequence>MAKEIQISRESMRRIVRSDLQMKAYKLNKCQLLSEQNKNKRLQRCKELVSRFKNHAHRHILFSDEKLFTVEQVLNSQNDRILATAKNTLPKSTFQVSRAKKPASVMVWGGITFDGRTPLVFIPQGLKINQTVYRDLVLKKVVKPWPKKHYQNRKWVFQQDSAPAHKAKATQQWCKENFSGLISAEEWPPCSPDINPLDYSVWSI</sequence>
<dbReference type="AlphaFoldDB" id="A0AAV7JH39"/>
<comment type="caution">
    <text evidence="1">The sequence shown here is derived from an EMBL/GenBank/DDBJ whole genome shotgun (WGS) entry which is preliminary data.</text>
</comment>
<proteinExistence type="predicted"/>
<evidence type="ECO:0000313" key="1">
    <source>
        <dbReference type="EMBL" id="KAI6648123.1"/>
    </source>
</evidence>
<dbReference type="GO" id="GO:0003676">
    <property type="term" value="F:nucleic acid binding"/>
    <property type="evidence" value="ECO:0007669"/>
    <property type="project" value="InterPro"/>
</dbReference>
<dbReference type="PANTHER" id="PTHR46068:SF1">
    <property type="entry name" value="TRANSPOSASE IS30-LIKE HTH DOMAIN-CONTAINING PROTEIN"/>
    <property type="match status" value="1"/>
</dbReference>
<dbReference type="Gene3D" id="3.30.420.10">
    <property type="entry name" value="Ribonuclease H-like superfamily/Ribonuclease H"/>
    <property type="match status" value="1"/>
</dbReference>